<keyword evidence="1" id="KW-0547">Nucleotide-binding</keyword>
<dbReference type="SMART" id="SM00091">
    <property type="entry name" value="PAS"/>
    <property type="match status" value="1"/>
</dbReference>
<evidence type="ECO:0000259" key="7">
    <source>
        <dbReference type="PROSITE" id="PS50112"/>
    </source>
</evidence>
<keyword evidence="9" id="KW-1185">Reference proteome</keyword>
<accession>A0A366XTD7</accession>
<organism evidence="8 9">
    <name type="scientific">Bacillus taeanensis</name>
    <dbReference type="NCBI Taxonomy" id="273032"/>
    <lineage>
        <taxon>Bacteria</taxon>
        <taxon>Bacillati</taxon>
        <taxon>Bacillota</taxon>
        <taxon>Bacilli</taxon>
        <taxon>Bacillales</taxon>
        <taxon>Bacillaceae</taxon>
        <taxon>Bacillus</taxon>
    </lineage>
</organism>
<evidence type="ECO:0000259" key="6">
    <source>
        <dbReference type="PROSITE" id="PS50045"/>
    </source>
</evidence>
<dbReference type="RefSeq" id="WP_113808393.1">
    <property type="nucleotide sequence ID" value="NZ_QOCW01000038.1"/>
</dbReference>
<dbReference type="Pfam" id="PF00989">
    <property type="entry name" value="PAS"/>
    <property type="match status" value="1"/>
</dbReference>
<dbReference type="PRINTS" id="PR01590">
    <property type="entry name" value="HTHFIS"/>
</dbReference>
<dbReference type="InterPro" id="IPR009057">
    <property type="entry name" value="Homeodomain-like_sf"/>
</dbReference>
<keyword evidence="2" id="KW-0067">ATP-binding</keyword>
<name>A0A366XTD7_9BACI</name>
<reference evidence="8 9" key="1">
    <citation type="submission" date="2018-07" db="EMBL/GenBank/DDBJ databases">
        <title>Lottiidibacillus patelloidae gen. nov., sp. nov., isolated from the intestinal tract of a marine limpet and the reclassification of B. taeanensis BH030017T, B. algicola KMM 3737T and B. hwajinpoensis SW-72T as genus Lottiidibacillus.</title>
        <authorList>
            <person name="Liu R."/>
            <person name="Huang Z."/>
        </authorList>
    </citation>
    <scope>NUCLEOTIDE SEQUENCE [LARGE SCALE GENOMIC DNA]</scope>
    <source>
        <strain evidence="8 9">BH030017</strain>
    </source>
</reference>
<feature type="domain" description="PAS" evidence="7">
    <location>
        <begin position="5"/>
        <end position="60"/>
    </location>
</feature>
<dbReference type="SUPFAM" id="SSF46689">
    <property type="entry name" value="Homeodomain-like"/>
    <property type="match status" value="1"/>
</dbReference>
<dbReference type="SUPFAM" id="SSF55785">
    <property type="entry name" value="PYP-like sensor domain (PAS domain)"/>
    <property type="match status" value="1"/>
</dbReference>
<dbReference type="PROSITE" id="PS50112">
    <property type="entry name" value="PAS"/>
    <property type="match status" value="1"/>
</dbReference>
<dbReference type="EMBL" id="QOCW01000038">
    <property type="protein sequence ID" value="RBW67423.1"/>
    <property type="molecule type" value="Genomic_DNA"/>
</dbReference>
<dbReference type="AlphaFoldDB" id="A0A366XTD7"/>
<dbReference type="GO" id="GO:0006355">
    <property type="term" value="P:regulation of DNA-templated transcription"/>
    <property type="evidence" value="ECO:0007669"/>
    <property type="project" value="InterPro"/>
</dbReference>
<evidence type="ECO:0000256" key="4">
    <source>
        <dbReference type="ARBA" id="ARBA00023125"/>
    </source>
</evidence>
<dbReference type="OrthoDB" id="9771372at2"/>
<feature type="domain" description="Sigma-54 factor interaction" evidence="6">
    <location>
        <begin position="146"/>
        <end position="376"/>
    </location>
</feature>
<dbReference type="SUPFAM" id="SSF52540">
    <property type="entry name" value="P-loop containing nucleoside triphosphate hydrolases"/>
    <property type="match status" value="1"/>
</dbReference>
<dbReference type="Proteomes" id="UP000253314">
    <property type="component" value="Unassembled WGS sequence"/>
</dbReference>
<dbReference type="PROSITE" id="PS00688">
    <property type="entry name" value="SIGMA54_INTERACT_3"/>
    <property type="match status" value="1"/>
</dbReference>
<dbReference type="Gene3D" id="3.30.450.20">
    <property type="entry name" value="PAS domain"/>
    <property type="match status" value="1"/>
</dbReference>
<keyword evidence="4" id="KW-0238">DNA-binding</keyword>
<dbReference type="Gene3D" id="1.10.8.60">
    <property type="match status" value="1"/>
</dbReference>
<dbReference type="InterPro" id="IPR025943">
    <property type="entry name" value="Sigma_54_int_dom_ATP-bd_2"/>
</dbReference>
<evidence type="ECO:0000313" key="8">
    <source>
        <dbReference type="EMBL" id="RBW67423.1"/>
    </source>
</evidence>
<dbReference type="InterPro" id="IPR027417">
    <property type="entry name" value="P-loop_NTPase"/>
</dbReference>
<evidence type="ECO:0000256" key="3">
    <source>
        <dbReference type="ARBA" id="ARBA00023015"/>
    </source>
</evidence>
<sequence length="464" mass="52796">MERFDSFAIQALLSSLDEAISIVNTAGEIIYWNETAEETFHIKKEEIVGRNIREFFQQENIMSLKVLETQQPVRDLYHQPRLDKHVLISTTPIYNQSNELIGSISVEKDITSTIKLNEKLSSTSEELQQLKQQMTQNHADDPFSKIKGENSTIHDIIHDLKKVSKTDATVLIVGESGVGKELFAQAIHEESLRHDKPFIPINCGAIPNALFESELFGYEAGAYTGASKGGKPGKLELAEGGTLFLDEVGELPLDAQVKLLRALQEKEIYRIGGQTPKKVNVRIVAATNRNLEDMIAEGTFRSDLFYRLNVFAIHVPPLRKRLDDIPYLVDDFLEDLAFKYNKPAPIIYKEAIKRLFDYRWPGNIRELRNLIERLVVLHEGSEISELDISKFLPQTKTVSQPVDIPSLSFTDEKEKLEKERILQTLQKTYGNKSITAKELGMSRANLYKKMKKYGIKDIRTSIMD</sequence>
<dbReference type="GO" id="GO:0043565">
    <property type="term" value="F:sequence-specific DNA binding"/>
    <property type="evidence" value="ECO:0007669"/>
    <property type="project" value="InterPro"/>
</dbReference>
<dbReference type="InterPro" id="IPR035965">
    <property type="entry name" value="PAS-like_dom_sf"/>
</dbReference>
<keyword evidence="3" id="KW-0805">Transcription regulation</keyword>
<dbReference type="FunFam" id="3.40.50.300:FF:000006">
    <property type="entry name" value="DNA-binding transcriptional regulator NtrC"/>
    <property type="match status" value="1"/>
</dbReference>
<dbReference type="CDD" id="cd00009">
    <property type="entry name" value="AAA"/>
    <property type="match status" value="1"/>
</dbReference>
<comment type="caution">
    <text evidence="8">The sequence shown here is derived from an EMBL/GenBank/DDBJ whole genome shotgun (WGS) entry which is preliminary data.</text>
</comment>
<dbReference type="NCBIfam" id="TIGR00229">
    <property type="entry name" value="sensory_box"/>
    <property type="match status" value="1"/>
</dbReference>
<dbReference type="InterPro" id="IPR000014">
    <property type="entry name" value="PAS"/>
</dbReference>
<dbReference type="PANTHER" id="PTHR32071">
    <property type="entry name" value="TRANSCRIPTIONAL REGULATORY PROTEIN"/>
    <property type="match status" value="1"/>
</dbReference>
<dbReference type="InterPro" id="IPR058031">
    <property type="entry name" value="AAA_lid_NorR"/>
</dbReference>
<dbReference type="PANTHER" id="PTHR32071:SF57">
    <property type="entry name" value="C4-DICARBOXYLATE TRANSPORT TRANSCRIPTIONAL REGULATORY PROTEIN DCTD"/>
    <property type="match status" value="1"/>
</dbReference>
<dbReference type="InterPro" id="IPR003593">
    <property type="entry name" value="AAA+_ATPase"/>
</dbReference>
<evidence type="ECO:0000256" key="5">
    <source>
        <dbReference type="ARBA" id="ARBA00023163"/>
    </source>
</evidence>
<dbReference type="InterPro" id="IPR025944">
    <property type="entry name" value="Sigma_54_int_dom_CS"/>
</dbReference>
<dbReference type="GO" id="GO:0005524">
    <property type="term" value="F:ATP binding"/>
    <property type="evidence" value="ECO:0007669"/>
    <property type="project" value="UniProtKB-KW"/>
</dbReference>
<dbReference type="Pfam" id="PF02954">
    <property type="entry name" value="HTH_8"/>
    <property type="match status" value="1"/>
</dbReference>
<evidence type="ECO:0000313" key="9">
    <source>
        <dbReference type="Proteomes" id="UP000253314"/>
    </source>
</evidence>
<keyword evidence="5" id="KW-0804">Transcription</keyword>
<dbReference type="Gene3D" id="3.40.50.300">
    <property type="entry name" value="P-loop containing nucleotide triphosphate hydrolases"/>
    <property type="match status" value="1"/>
</dbReference>
<dbReference type="InterPro" id="IPR002197">
    <property type="entry name" value="HTH_Fis"/>
</dbReference>
<dbReference type="Pfam" id="PF00158">
    <property type="entry name" value="Sigma54_activat"/>
    <property type="match status" value="1"/>
</dbReference>
<dbReference type="SMART" id="SM00382">
    <property type="entry name" value="AAA"/>
    <property type="match status" value="1"/>
</dbReference>
<dbReference type="InterPro" id="IPR025662">
    <property type="entry name" value="Sigma_54_int_dom_ATP-bd_1"/>
</dbReference>
<dbReference type="InterPro" id="IPR002078">
    <property type="entry name" value="Sigma_54_int"/>
</dbReference>
<dbReference type="Gene3D" id="1.10.10.60">
    <property type="entry name" value="Homeodomain-like"/>
    <property type="match status" value="1"/>
</dbReference>
<evidence type="ECO:0000256" key="1">
    <source>
        <dbReference type="ARBA" id="ARBA00022741"/>
    </source>
</evidence>
<protein>
    <submittedName>
        <fullName evidence="8">Sigma-54-dependent Fis family transcriptional regulator</fullName>
    </submittedName>
</protein>
<dbReference type="CDD" id="cd00130">
    <property type="entry name" value="PAS"/>
    <property type="match status" value="1"/>
</dbReference>
<dbReference type="PROSITE" id="PS50045">
    <property type="entry name" value="SIGMA54_INTERACT_4"/>
    <property type="match status" value="1"/>
</dbReference>
<dbReference type="InterPro" id="IPR013767">
    <property type="entry name" value="PAS_fold"/>
</dbReference>
<dbReference type="PROSITE" id="PS00676">
    <property type="entry name" value="SIGMA54_INTERACT_2"/>
    <property type="match status" value="1"/>
</dbReference>
<proteinExistence type="predicted"/>
<dbReference type="PROSITE" id="PS00675">
    <property type="entry name" value="SIGMA54_INTERACT_1"/>
    <property type="match status" value="1"/>
</dbReference>
<evidence type="ECO:0000256" key="2">
    <source>
        <dbReference type="ARBA" id="ARBA00022840"/>
    </source>
</evidence>
<gene>
    <name evidence="8" type="ORF">DS031_22420</name>
</gene>
<dbReference type="Pfam" id="PF25601">
    <property type="entry name" value="AAA_lid_14"/>
    <property type="match status" value="1"/>
</dbReference>